<dbReference type="Gene3D" id="3.30.70.60">
    <property type="match status" value="1"/>
</dbReference>
<dbReference type="SUPFAM" id="SSF54995">
    <property type="entry name" value="Ribosomal protein S6"/>
    <property type="match status" value="1"/>
</dbReference>
<dbReference type="InParanoid" id="A0A1X7U074"/>
<protein>
    <recommendedName>
        <fullName evidence="2">Small ribosomal subunit protein bS6m</fullName>
    </recommendedName>
    <alternativeName>
        <fullName evidence="3">28S ribosomal protein S6, mitochondrial</fullName>
    </alternativeName>
</protein>
<accession>A0A1X7U074</accession>
<dbReference type="STRING" id="400682.A0A1X7U074"/>
<dbReference type="eggNOG" id="KOG4708">
    <property type="taxonomic scope" value="Eukaryota"/>
</dbReference>
<dbReference type="NCBIfam" id="TIGR00166">
    <property type="entry name" value="S6"/>
    <property type="match status" value="1"/>
</dbReference>
<dbReference type="PANTHER" id="PTHR21011">
    <property type="entry name" value="MITOCHONDRIAL 28S RIBOSOMAL PROTEIN S6"/>
    <property type="match status" value="1"/>
</dbReference>
<comment type="similarity">
    <text evidence="1">Belongs to the bacterial ribosomal protein bS6 family.</text>
</comment>
<dbReference type="PANTHER" id="PTHR21011:SF1">
    <property type="entry name" value="SMALL RIBOSOMAL SUBUNIT PROTEIN BS6M"/>
    <property type="match status" value="1"/>
</dbReference>
<proteinExistence type="inferred from homology"/>
<dbReference type="GO" id="GO:0006412">
    <property type="term" value="P:translation"/>
    <property type="evidence" value="ECO:0007669"/>
    <property type="project" value="InterPro"/>
</dbReference>
<dbReference type="InterPro" id="IPR000529">
    <property type="entry name" value="Ribosomal_bS6"/>
</dbReference>
<dbReference type="FunCoup" id="A0A1X7U074">
    <property type="interactions" value="119"/>
</dbReference>
<dbReference type="GO" id="GO:0005763">
    <property type="term" value="C:mitochondrial small ribosomal subunit"/>
    <property type="evidence" value="ECO:0007669"/>
    <property type="project" value="TreeGrafter"/>
</dbReference>
<evidence type="ECO:0000256" key="3">
    <source>
        <dbReference type="ARBA" id="ARBA00035365"/>
    </source>
</evidence>
<dbReference type="GO" id="GO:0003735">
    <property type="term" value="F:structural constituent of ribosome"/>
    <property type="evidence" value="ECO:0007669"/>
    <property type="project" value="InterPro"/>
</dbReference>
<dbReference type="GO" id="GO:0070181">
    <property type="term" value="F:small ribosomal subunit rRNA binding"/>
    <property type="evidence" value="ECO:0007669"/>
    <property type="project" value="TreeGrafter"/>
</dbReference>
<dbReference type="EnsemblMetazoa" id="Aqu2.1.21183_001">
    <property type="protein sequence ID" value="Aqu2.1.21183_001"/>
    <property type="gene ID" value="Aqu2.1.21183"/>
</dbReference>
<dbReference type="Pfam" id="PF01250">
    <property type="entry name" value="Ribosomal_S6"/>
    <property type="match status" value="1"/>
</dbReference>
<sequence length="96" mass="10941">MVRYEIAIILKSLPRDQLKNAFRTAATTILNEGALLRQIQYLGHRKLPYRMVAHKAPFDEGSYLVCNIEAGPHMVKTIMDTLKKTKTVIRASMVKI</sequence>
<name>A0A1X7U074_AMPQE</name>
<dbReference type="AlphaFoldDB" id="A0A1X7U074"/>
<evidence type="ECO:0000256" key="2">
    <source>
        <dbReference type="ARBA" id="ARBA00035170"/>
    </source>
</evidence>
<reference evidence="4" key="1">
    <citation type="submission" date="2017-05" db="UniProtKB">
        <authorList>
            <consortium name="EnsemblMetazoa"/>
        </authorList>
    </citation>
    <scope>IDENTIFICATION</scope>
</reference>
<evidence type="ECO:0000313" key="4">
    <source>
        <dbReference type="EnsemblMetazoa" id="Aqu2.1.21183_001"/>
    </source>
</evidence>
<dbReference type="OMA" id="NAGVNEC"/>
<dbReference type="InterPro" id="IPR035980">
    <property type="entry name" value="Ribosomal_bS6_sf"/>
</dbReference>
<evidence type="ECO:0000256" key="1">
    <source>
        <dbReference type="ARBA" id="ARBA00009512"/>
    </source>
</evidence>
<dbReference type="CDD" id="cd15465">
    <property type="entry name" value="bS6_mito"/>
    <property type="match status" value="1"/>
</dbReference>
<dbReference type="InterPro" id="IPR014717">
    <property type="entry name" value="Transl_elong_EF1B/ribsomal_bS6"/>
</dbReference>
<organism evidence="4">
    <name type="scientific">Amphimedon queenslandica</name>
    <name type="common">Sponge</name>
    <dbReference type="NCBI Taxonomy" id="400682"/>
    <lineage>
        <taxon>Eukaryota</taxon>
        <taxon>Metazoa</taxon>
        <taxon>Porifera</taxon>
        <taxon>Demospongiae</taxon>
        <taxon>Heteroscleromorpha</taxon>
        <taxon>Haplosclerida</taxon>
        <taxon>Niphatidae</taxon>
        <taxon>Amphimedon</taxon>
    </lineage>
</organism>